<organism evidence="1 2">
    <name type="scientific">Sphingomonas oligophenolica</name>
    <dbReference type="NCBI Taxonomy" id="301154"/>
    <lineage>
        <taxon>Bacteria</taxon>
        <taxon>Pseudomonadati</taxon>
        <taxon>Pseudomonadota</taxon>
        <taxon>Alphaproteobacteria</taxon>
        <taxon>Sphingomonadales</taxon>
        <taxon>Sphingomonadaceae</taxon>
        <taxon>Sphingomonas</taxon>
    </lineage>
</organism>
<gene>
    <name evidence="1" type="ORF">ABC974_05335</name>
</gene>
<comment type="caution">
    <text evidence="1">The sequence shown here is derived from an EMBL/GenBank/DDBJ whole genome shotgun (WGS) entry which is preliminary data.</text>
</comment>
<accession>A0ABU9XZQ2</accession>
<dbReference type="Proteomes" id="UP001419910">
    <property type="component" value="Unassembled WGS sequence"/>
</dbReference>
<evidence type="ECO:0000313" key="2">
    <source>
        <dbReference type="Proteomes" id="UP001419910"/>
    </source>
</evidence>
<name>A0ABU9XZQ2_9SPHN</name>
<sequence length="85" mass="9405">MPVYFLHLWELAATQAEWAEIVAGGAPRVLNALPPRRRAALFGRALPFRVVVVNGDCCPVLFIQSDIVTDLAAHHGRLNDRESMP</sequence>
<dbReference type="EMBL" id="JBDIME010000003">
    <property type="protein sequence ID" value="MEN2789040.1"/>
    <property type="molecule type" value="Genomic_DNA"/>
</dbReference>
<keyword evidence="2" id="KW-1185">Reference proteome</keyword>
<proteinExistence type="predicted"/>
<reference evidence="1 2" key="1">
    <citation type="submission" date="2024-05" db="EMBL/GenBank/DDBJ databases">
        <authorList>
            <person name="Liu Q."/>
            <person name="Xin Y.-H."/>
        </authorList>
    </citation>
    <scope>NUCLEOTIDE SEQUENCE [LARGE SCALE GENOMIC DNA]</scope>
    <source>
        <strain evidence="1 2">CGMCC 1.10181</strain>
    </source>
</reference>
<evidence type="ECO:0000313" key="1">
    <source>
        <dbReference type="EMBL" id="MEN2789040.1"/>
    </source>
</evidence>
<protein>
    <submittedName>
        <fullName evidence="1">Uncharacterized protein</fullName>
    </submittedName>
</protein>
<dbReference type="RefSeq" id="WP_345840381.1">
    <property type="nucleotide sequence ID" value="NZ_JBDIME010000003.1"/>
</dbReference>